<evidence type="ECO:0000313" key="3">
    <source>
        <dbReference type="Proteomes" id="UP001595898"/>
    </source>
</evidence>
<dbReference type="EMBL" id="JBHSFA010000002">
    <property type="protein sequence ID" value="MFC4541503.1"/>
    <property type="molecule type" value="Genomic_DNA"/>
</dbReference>
<name>A0ABD5PM25_9EURY</name>
<protein>
    <submittedName>
        <fullName evidence="2">Uncharacterized protein</fullName>
    </submittedName>
</protein>
<reference evidence="2 3" key="1">
    <citation type="journal article" date="2019" name="Int. J. Syst. Evol. Microbiol.">
        <title>The Global Catalogue of Microorganisms (GCM) 10K type strain sequencing project: providing services to taxonomists for standard genome sequencing and annotation.</title>
        <authorList>
            <consortium name="The Broad Institute Genomics Platform"/>
            <consortium name="The Broad Institute Genome Sequencing Center for Infectious Disease"/>
            <person name="Wu L."/>
            <person name="Ma J."/>
        </authorList>
    </citation>
    <scope>NUCLEOTIDE SEQUENCE [LARGE SCALE GENOMIC DNA]</scope>
    <source>
        <strain evidence="2 3">WLHS5</strain>
    </source>
</reference>
<proteinExistence type="predicted"/>
<keyword evidence="1" id="KW-1133">Transmembrane helix</keyword>
<comment type="caution">
    <text evidence="2">The sequence shown here is derived from an EMBL/GenBank/DDBJ whole genome shotgun (WGS) entry which is preliminary data.</text>
</comment>
<keyword evidence="3" id="KW-1185">Reference proteome</keyword>
<dbReference type="AlphaFoldDB" id="A0ABD5PM25"/>
<organism evidence="2 3">
    <name type="scientific">Halosolutus amylolyticus</name>
    <dbReference type="NCBI Taxonomy" id="2932267"/>
    <lineage>
        <taxon>Archaea</taxon>
        <taxon>Methanobacteriati</taxon>
        <taxon>Methanobacteriota</taxon>
        <taxon>Stenosarchaea group</taxon>
        <taxon>Halobacteria</taxon>
        <taxon>Halobacteriales</taxon>
        <taxon>Natrialbaceae</taxon>
        <taxon>Halosolutus</taxon>
    </lineage>
</organism>
<dbReference type="RefSeq" id="WP_265339155.1">
    <property type="nucleotide sequence ID" value="NZ_JALIQP010000002.1"/>
</dbReference>
<dbReference type="Proteomes" id="UP001595898">
    <property type="component" value="Unassembled WGS sequence"/>
</dbReference>
<feature type="transmembrane region" description="Helical" evidence="1">
    <location>
        <begin position="16"/>
        <end position="37"/>
    </location>
</feature>
<accession>A0ABD5PM25</accession>
<evidence type="ECO:0000256" key="1">
    <source>
        <dbReference type="SAM" id="Phobius"/>
    </source>
</evidence>
<keyword evidence="1" id="KW-0812">Transmembrane</keyword>
<sequence length="42" mass="4673">MIHRLFEFEQETLPPAVVLSTLALIALFAIGIAYRLLAIVAF</sequence>
<gene>
    <name evidence="2" type="ORF">ACFO5R_06140</name>
</gene>
<evidence type="ECO:0000313" key="2">
    <source>
        <dbReference type="EMBL" id="MFC4541503.1"/>
    </source>
</evidence>
<keyword evidence="1" id="KW-0472">Membrane</keyword>